<evidence type="ECO:0000256" key="1">
    <source>
        <dbReference type="ARBA" id="ARBA00006594"/>
    </source>
</evidence>
<feature type="region of interest" description="Disordered" evidence="4">
    <location>
        <begin position="1"/>
        <end position="22"/>
    </location>
</feature>
<proteinExistence type="inferred from homology"/>
<accession>A0ABW9JVV1</accession>
<dbReference type="RefSeq" id="WP_409140390.1">
    <property type="nucleotide sequence ID" value="NZ_JBJXCW010000009.1"/>
</dbReference>
<dbReference type="Proteomes" id="UP001632339">
    <property type="component" value="Unassembled WGS sequence"/>
</dbReference>
<comment type="similarity">
    <text evidence="1">Belongs to the N(4)/N(6)-methyltransferase family.</text>
</comment>
<evidence type="ECO:0000256" key="3">
    <source>
        <dbReference type="ARBA" id="ARBA00022679"/>
    </source>
</evidence>
<dbReference type="Gene3D" id="3.40.50.150">
    <property type="entry name" value="Vaccinia Virus protein VP39"/>
    <property type="match status" value="2"/>
</dbReference>
<keyword evidence="3" id="KW-0808">Transferase</keyword>
<keyword evidence="7" id="KW-1185">Reference proteome</keyword>
<organism evidence="6 7">
    <name type="scientific">Acinetobacter albensis</name>
    <dbReference type="NCBI Taxonomy" id="1673609"/>
    <lineage>
        <taxon>Bacteria</taxon>
        <taxon>Pseudomonadati</taxon>
        <taxon>Pseudomonadota</taxon>
        <taxon>Gammaproteobacteria</taxon>
        <taxon>Moraxellales</taxon>
        <taxon>Moraxellaceae</taxon>
        <taxon>Acinetobacter</taxon>
    </lineage>
</organism>
<comment type="caution">
    <text evidence="6">The sequence shown here is derived from an EMBL/GenBank/DDBJ whole genome shotgun (WGS) entry which is preliminary data.</text>
</comment>
<keyword evidence="2 6" id="KW-0489">Methyltransferase</keyword>
<evidence type="ECO:0000313" key="7">
    <source>
        <dbReference type="Proteomes" id="UP001632339"/>
    </source>
</evidence>
<evidence type="ECO:0000313" key="6">
    <source>
        <dbReference type="EMBL" id="MFN0297867.1"/>
    </source>
</evidence>
<dbReference type="InterPro" id="IPR029063">
    <property type="entry name" value="SAM-dependent_MTases_sf"/>
</dbReference>
<dbReference type="EMBL" id="JBJXCW010000009">
    <property type="protein sequence ID" value="MFN0297867.1"/>
    <property type="molecule type" value="Genomic_DNA"/>
</dbReference>
<protein>
    <submittedName>
        <fullName evidence="6">DNA methyltransferase</fullName>
    </submittedName>
</protein>
<reference evidence="6 7" key="1">
    <citation type="submission" date="2024-12" db="EMBL/GenBank/DDBJ databases">
        <title>C001-4G Acinetobacter sp. assembled genome.</title>
        <authorList>
            <person name="D'Arcy K."/>
            <person name="Kingdon A.D.H."/>
            <person name="Breen A."/>
            <person name="Mckeown C."/>
            <person name="Allman E."/>
            <person name="Sharma P."/>
            <person name="Mcleman A."/>
            <person name="Roberts A.P."/>
        </authorList>
    </citation>
    <scope>NUCLEOTIDE SEQUENCE [LARGE SCALE GENOMIC DNA]</scope>
    <source>
        <strain evidence="6 7">C1-4G</strain>
    </source>
</reference>
<gene>
    <name evidence="6" type="ORF">ACKVE0_10090</name>
</gene>
<dbReference type="PROSITE" id="PS00092">
    <property type="entry name" value="N6_MTASE"/>
    <property type="match status" value="1"/>
</dbReference>
<evidence type="ECO:0000256" key="4">
    <source>
        <dbReference type="SAM" id="MobiDB-lite"/>
    </source>
</evidence>
<sequence>MSNKVQSLDLDNPNQPIQQQDGPVECLGKTFENDQARREYYLSILAEKLKDPEFRKIEGFPIGEDEDILNLSDPPYYTACPNPFIEDFIALYGHPYDPNEIYMREPFATDISEGKYDPIYRMHPYHTKVPYKAIMHYILHYTNPGDLVFDGFCGTGMTGIAAQMCGDKDTVESLGYKVLSDGSILQKSKNESSRDVEWISFSKLGARRAILNDLSTSATFIASNYNLSSGKSSFEKKANEILALVRKQTEWMYQTKHTDGQSAEIEYVIWSDVYTCPECMGEIVFWEVAVDVEKGKVLEQFDCPHCRSILNKKKIESQNVTSFDLSEKENITQRKQVPVVLNYSVNGRRYTKKPDQNDIDLLHKVNNEEIVSWHPTYKMPVGVNTSQPLNSHGFDKVHHFYTRRNLAVLAAFRSMAKSNELSVLTAVAFRITKRYGLTYQSGVWGAGGGPTNGTYYIPSLMKELNMLNMLEASIKKQVQGRENKCVERLNSIITTQSTNFLSAQKESLDYVFIDPPFGSNLNYSELNFMWESWLKIWTDNKNEAIENKIQLKGIDDYRILMTDCLKVIYTLLKPGRWLTIEFSNTSASVWNNIQTSLLDAGFIVSNVSALDKKKGSFKAQTTPTAVKQDLVISAYKPNGGFESRFVHESNEEGIWDFIRTHLGYLPVVKRDGDGLLKVPERDPRILFDQVVSYFVRNMREVPLSSQDFQSGLYERFSDRDGMIFLPEQVVQYDKARMSSSQLRQLDIFVDDEASAIEWLRQLLNEKPQTYQDIHPKFINELSGWKKAEMQLELAKLLDQNFLKFNGLGLVPAQIHSYLSTNFKELRGLEKDDLQLLKKAKDRWFVPDPNNEEQLQALRERDLLKQFEEYKAFVGKKIKLVRLEAVRAGFKKAWQDREYVTIIQVAEKIPGDLLQEDQKLLMWYDQAQTRYSDSNLF</sequence>
<dbReference type="GO" id="GO:0032259">
    <property type="term" value="P:methylation"/>
    <property type="evidence" value="ECO:0007669"/>
    <property type="project" value="UniProtKB-KW"/>
</dbReference>
<evidence type="ECO:0000259" key="5">
    <source>
        <dbReference type="Pfam" id="PF01555"/>
    </source>
</evidence>
<dbReference type="SUPFAM" id="SSF53335">
    <property type="entry name" value="S-adenosyl-L-methionine-dependent methyltransferases"/>
    <property type="match status" value="2"/>
</dbReference>
<feature type="compositionally biased region" description="Polar residues" evidence="4">
    <location>
        <begin position="12"/>
        <end position="21"/>
    </location>
</feature>
<dbReference type="InterPro" id="IPR002941">
    <property type="entry name" value="DNA_methylase_N4/N6"/>
</dbReference>
<name>A0ABW9JVV1_9GAMM</name>
<dbReference type="Pfam" id="PF01555">
    <property type="entry name" value="N6_N4_Mtase"/>
    <property type="match status" value="1"/>
</dbReference>
<evidence type="ECO:0000256" key="2">
    <source>
        <dbReference type="ARBA" id="ARBA00022603"/>
    </source>
</evidence>
<dbReference type="GO" id="GO:0008168">
    <property type="term" value="F:methyltransferase activity"/>
    <property type="evidence" value="ECO:0007669"/>
    <property type="project" value="UniProtKB-KW"/>
</dbReference>
<feature type="domain" description="DNA methylase N-4/N-6" evidence="5">
    <location>
        <begin position="123"/>
        <end position="168"/>
    </location>
</feature>
<dbReference type="InterPro" id="IPR002052">
    <property type="entry name" value="DNA_methylase_N6_adenine_CS"/>
</dbReference>